<accession>A0A7J7NQ04</accession>
<reference evidence="1 2" key="1">
    <citation type="journal article" date="2020" name="IScience">
        <title>Genome Sequencing of the Endangered Kingdonia uniflora (Circaeasteraceae, Ranunculales) Reveals Potential Mechanisms of Evolutionary Specialization.</title>
        <authorList>
            <person name="Sun Y."/>
            <person name="Deng T."/>
            <person name="Zhang A."/>
            <person name="Moore M.J."/>
            <person name="Landis J.B."/>
            <person name="Lin N."/>
            <person name="Zhang H."/>
            <person name="Zhang X."/>
            <person name="Huang J."/>
            <person name="Zhang X."/>
            <person name="Sun H."/>
            <person name="Wang H."/>
        </authorList>
    </citation>
    <scope>NUCLEOTIDE SEQUENCE [LARGE SCALE GENOMIC DNA]</scope>
    <source>
        <strain evidence="1">TB1705</strain>
        <tissue evidence="1">Leaf</tissue>
    </source>
</reference>
<dbReference type="Proteomes" id="UP000541444">
    <property type="component" value="Unassembled WGS sequence"/>
</dbReference>
<organism evidence="1 2">
    <name type="scientific">Kingdonia uniflora</name>
    <dbReference type="NCBI Taxonomy" id="39325"/>
    <lineage>
        <taxon>Eukaryota</taxon>
        <taxon>Viridiplantae</taxon>
        <taxon>Streptophyta</taxon>
        <taxon>Embryophyta</taxon>
        <taxon>Tracheophyta</taxon>
        <taxon>Spermatophyta</taxon>
        <taxon>Magnoliopsida</taxon>
        <taxon>Ranunculales</taxon>
        <taxon>Circaeasteraceae</taxon>
        <taxon>Kingdonia</taxon>
    </lineage>
</organism>
<dbReference type="EMBL" id="JACGCM010000671">
    <property type="protein sequence ID" value="KAF6169008.1"/>
    <property type="molecule type" value="Genomic_DNA"/>
</dbReference>
<comment type="caution">
    <text evidence="1">The sequence shown here is derived from an EMBL/GenBank/DDBJ whole genome shotgun (WGS) entry which is preliminary data.</text>
</comment>
<keyword evidence="2" id="KW-1185">Reference proteome</keyword>
<proteinExistence type="predicted"/>
<gene>
    <name evidence="1" type="ORF">GIB67_038505</name>
</gene>
<evidence type="ECO:0000313" key="1">
    <source>
        <dbReference type="EMBL" id="KAF6169008.1"/>
    </source>
</evidence>
<name>A0A7J7NQ04_9MAGN</name>
<sequence length="164" mass="18247">MDQPPNFQEPGEIRIHKRLREGSFKGVIGTIDGTLISVQVPKSDQNPFRARVKGDCFQNGMAVCDFDMNSIYVQAGWEGTAYDSNVLTQTVRDPTNKFPLPPTEGFTMLPKNKKAQQEVTGDPSQDTPKQAKLLNGEMLHTYHALCKRELETTKDAGFEVSKAS</sequence>
<dbReference type="OrthoDB" id="1681765at2759"/>
<dbReference type="AlphaFoldDB" id="A0A7J7NQ04"/>
<evidence type="ECO:0000313" key="2">
    <source>
        <dbReference type="Proteomes" id="UP000541444"/>
    </source>
</evidence>
<protein>
    <submittedName>
        <fullName evidence="1">Uncharacterized protein</fullName>
    </submittedName>
</protein>